<dbReference type="PANTHER" id="PTHR24128:SF46">
    <property type="entry name" value="ALPHA-LATROTOXIN-LHE1A-LIKE ISOFORM X1"/>
    <property type="match status" value="1"/>
</dbReference>
<dbReference type="PANTHER" id="PTHR24128">
    <property type="entry name" value="HOMEOBOX PROTEIN WARIAI"/>
    <property type="match status" value="1"/>
</dbReference>
<gene>
    <name evidence="2" type="ORF">V6N12_001047</name>
</gene>
<sequence length="388" mass="43693">MDESLRTAARKGNVSDLYTLIQRNGNVLRHLDEMEFIDTPLHIAAEQGCIRFATEMINLKPSFARKLNQQGKNGEIPLHYIGKAGNHDDLLDKFQEACPDCIRDVTVQNRTALLIAVENKRLDIFKVLIETFRKKDYYQKVVNQKDEEGNTALHLAASKNQLQMLKLLLNCKADKHATNQDGLTALDVAQQHNNRECITILRGCFIPVLSNTKCKLEKQIFKYATKASSSIFHNMDNISSDDRNALLVILGLLLTATYQATLSPPGVWQVDGTPKSEGSLNESMLRPIDKVHSTHQFSISSYDCMITVFMFRTYPMSKVGVGIFAYTDQNKLQYRSLEVPVLSSPMPPSETIEEQGECTTSLNPSDNVQSHGETDMPPIFLRLLMQIL</sequence>
<evidence type="ECO:0008006" key="4">
    <source>
        <dbReference type="Google" id="ProtNLM"/>
    </source>
</evidence>
<protein>
    <recommendedName>
        <fullName evidence="4">PGG domain-containing protein</fullName>
    </recommendedName>
</protein>
<keyword evidence="1" id="KW-0040">ANK repeat</keyword>
<organism evidence="2 3">
    <name type="scientific">Hibiscus sabdariffa</name>
    <name type="common">roselle</name>
    <dbReference type="NCBI Taxonomy" id="183260"/>
    <lineage>
        <taxon>Eukaryota</taxon>
        <taxon>Viridiplantae</taxon>
        <taxon>Streptophyta</taxon>
        <taxon>Embryophyta</taxon>
        <taxon>Tracheophyta</taxon>
        <taxon>Spermatophyta</taxon>
        <taxon>Magnoliopsida</taxon>
        <taxon>eudicotyledons</taxon>
        <taxon>Gunneridae</taxon>
        <taxon>Pentapetalae</taxon>
        <taxon>rosids</taxon>
        <taxon>malvids</taxon>
        <taxon>Malvales</taxon>
        <taxon>Malvaceae</taxon>
        <taxon>Malvoideae</taxon>
        <taxon>Hibiscus</taxon>
    </lineage>
</organism>
<name>A0ABR2C640_9ROSI</name>
<dbReference type="SMART" id="SM00248">
    <property type="entry name" value="ANK"/>
    <property type="match status" value="5"/>
</dbReference>
<dbReference type="SUPFAM" id="SSF48403">
    <property type="entry name" value="Ankyrin repeat"/>
    <property type="match status" value="1"/>
</dbReference>
<dbReference type="Proteomes" id="UP001472677">
    <property type="component" value="Unassembled WGS sequence"/>
</dbReference>
<comment type="caution">
    <text evidence="2">The sequence shown here is derived from an EMBL/GenBank/DDBJ whole genome shotgun (WGS) entry which is preliminary data.</text>
</comment>
<proteinExistence type="predicted"/>
<dbReference type="InterPro" id="IPR002110">
    <property type="entry name" value="Ankyrin_rpt"/>
</dbReference>
<reference evidence="2 3" key="1">
    <citation type="journal article" date="2024" name="G3 (Bethesda)">
        <title>Genome assembly of Hibiscus sabdariffa L. provides insights into metabolisms of medicinal natural products.</title>
        <authorList>
            <person name="Kim T."/>
        </authorList>
    </citation>
    <scope>NUCLEOTIDE SEQUENCE [LARGE SCALE GENOMIC DNA]</scope>
    <source>
        <strain evidence="2">TK-2024</strain>
        <tissue evidence="2">Old leaves</tissue>
    </source>
</reference>
<dbReference type="PROSITE" id="PS50088">
    <property type="entry name" value="ANK_REPEAT"/>
    <property type="match status" value="1"/>
</dbReference>
<evidence type="ECO:0000256" key="1">
    <source>
        <dbReference type="PROSITE-ProRule" id="PRU00023"/>
    </source>
</evidence>
<dbReference type="EMBL" id="JBBPBM010000065">
    <property type="protein sequence ID" value="KAK8514880.1"/>
    <property type="molecule type" value="Genomic_DNA"/>
</dbReference>
<feature type="repeat" description="ANK" evidence="1">
    <location>
        <begin position="148"/>
        <end position="180"/>
    </location>
</feature>
<dbReference type="Pfam" id="PF12796">
    <property type="entry name" value="Ank_2"/>
    <property type="match status" value="2"/>
</dbReference>
<dbReference type="PROSITE" id="PS50297">
    <property type="entry name" value="ANK_REP_REGION"/>
    <property type="match status" value="1"/>
</dbReference>
<evidence type="ECO:0000313" key="3">
    <source>
        <dbReference type="Proteomes" id="UP001472677"/>
    </source>
</evidence>
<accession>A0ABR2C640</accession>
<evidence type="ECO:0000313" key="2">
    <source>
        <dbReference type="EMBL" id="KAK8514880.1"/>
    </source>
</evidence>
<dbReference type="Gene3D" id="1.25.40.20">
    <property type="entry name" value="Ankyrin repeat-containing domain"/>
    <property type="match status" value="2"/>
</dbReference>
<dbReference type="InterPro" id="IPR036770">
    <property type="entry name" value="Ankyrin_rpt-contain_sf"/>
</dbReference>
<keyword evidence="3" id="KW-1185">Reference proteome</keyword>